<dbReference type="EMBL" id="UINC01009005">
    <property type="protein sequence ID" value="SVA40463.1"/>
    <property type="molecule type" value="Genomic_DNA"/>
</dbReference>
<accession>A0A381VLY3</accession>
<evidence type="ECO:0000313" key="1">
    <source>
        <dbReference type="EMBL" id="SVA40463.1"/>
    </source>
</evidence>
<dbReference type="AlphaFoldDB" id="A0A381VLY3"/>
<name>A0A381VLY3_9ZZZZ</name>
<gene>
    <name evidence="1" type="ORF">METZ01_LOCUS93317</name>
</gene>
<proteinExistence type="predicted"/>
<feature type="non-terminal residue" evidence="1">
    <location>
        <position position="627"/>
    </location>
</feature>
<reference evidence="1" key="1">
    <citation type="submission" date="2018-05" db="EMBL/GenBank/DDBJ databases">
        <authorList>
            <person name="Lanie J.A."/>
            <person name="Ng W.-L."/>
            <person name="Kazmierczak K.M."/>
            <person name="Andrzejewski T.M."/>
            <person name="Davidsen T.M."/>
            <person name="Wayne K.J."/>
            <person name="Tettelin H."/>
            <person name="Glass J.I."/>
            <person name="Rusch D."/>
            <person name="Podicherti R."/>
            <person name="Tsui H.-C.T."/>
            <person name="Winkler M.E."/>
        </authorList>
    </citation>
    <scope>NUCLEOTIDE SEQUENCE</scope>
</reference>
<protein>
    <submittedName>
        <fullName evidence="1">Uncharacterized protein</fullName>
    </submittedName>
</protein>
<sequence length="627" mass="68678">MHTKNISIAIPLPDPVADTTMENGRIDLLGKINTSTIWDTLGRIGLKDVYYLQHLQPLDTLNLILDSVRVPFNAGVEDDTIGVEEITGFTDGNVLEIKAVLYDRAGNPINYDLGPNATLLIDETASVITMTTPVNGSHGNTATVAYELTEDIASGIITWNPEPGALDTVHSKILVGDELNQGSFTGLIVNSPELVDSTIYDIIFTATEVPGNTIINDTILSFTFDTLAPNFSMLGPDSLAFINNSRVSYKISEDLASGQIKWKRISGITEEENTVYIIDLVEPELEGIYHTNILPANDNEDFLIDGEIYNVTWTGIDKAGNPTRLEFISTEVVYDTTHPTAELIYNNYIVGENYPLTITVNLSETIRDYPLISIDYQGLGNDVEQDTLLKDPDFDDGTVWYFNTLVPPGHNNSGIAFVTIDAQDRASNPLLVYYNRDTLEVDNFLPSCQLQYINISKNWLINEGGGGNEIEIRGDFNKPITETLPVINIAYGDSTDASFAGLLPSDSAAAGSTFTWYVTLPGDSINSGSMLVDLLAYDRALSDISSDSTFNDTIFIVDNIPPALGITDTIVPYGYNAQPGWINAYTDSIGIEAQMPEDPSLPFNRRGGIDVQIKNKNRPPSLWVPIS</sequence>
<organism evidence="1">
    <name type="scientific">marine metagenome</name>
    <dbReference type="NCBI Taxonomy" id="408172"/>
    <lineage>
        <taxon>unclassified sequences</taxon>
        <taxon>metagenomes</taxon>
        <taxon>ecological metagenomes</taxon>
    </lineage>
</organism>